<dbReference type="Gene3D" id="2.10.25.10">
    <property type="entry name" value="Laminin"/>
    <property type="match status" value="4"/>
</dbReference>
<dbReference type="GO" id="GO:0004867">
    <property type="term" value="F:serine-type endopeptidase inhibitor activity"/>
    <property type="evidence" value="ECO:0007669"/>
    <property type="project" value="UniProtKB-KW"/>
</dbReference>
<dbReference type="SUPFAM" id="SSF57567">
    <property type="entry name" value="Serine protease inhibitors"/>
    <property type="match status" value="4"/>
</dbReference>
<dbReference type="WBParaSite" id="PTRK_0000247600.1">
    <property type="protein sequence ID" value="PTRK_0000247600.1"/>
    <property type="gene ID" value="PTRK_0000247600"/>
</dbReference>
<keyword evidence="6" id="KW-1185">Reference proteome</keyword>
<dbReference type="AlphaFoldDB" id="A0A0N4Z5T1"/>
<name>A0A0N4Z5T1_PARTI</name>
<evidence type="ECO:0000313" key="7">
    <source>
        <dbReference type="WBParaSite" id="PTRK_0000247600.1"/>
    </source>
</evidence>
<reference evidence="7" key="1">
    <citation type="submission" date="2017-02" db="UniProtKB">
        <authorList>
            <consortium name="WormBaseParasite"/>
        </authorList>
    </citation>
    <scope>IDENTIFICATION</scope>
</reference>
<dbReference type="PANTHER" id="PTHR23259">
    <property type="entry name" value="RIDDLE"/>
    <property type="match status" value="1"/>
</dbReference>
<sequence>MKFFFKHILLIAAFLANCALFQNCLKNERFMTCSSDCEPVCGEDDNKPCILSCGPPKCQCKSGYKRDPRTRKCVRFNECTPTVTIRPVSCRRNEVFVQCATRCEATCSNPRPTCVEICDPPKCQCAPGYVRSPMSAECVTPKECYPRPECGQNAIYVQCSTTCDATCEGPKPVCSRRCGPPKCQCLEGFVKDSNTGECVSLSLCRNQFPQHCRRNEEFTRCSKRCQPTCEDPNPICDRMCGPPKCQCKEGYVKDKKGDCIRKDKC</sequence>
<feature type="signal peptide" evidence="4">
    <location>
        <begin position="1"/>
        <end position="21"/>
    </location>
</feature>
<dbReference type="SMART" id="SM00181">
    <property type="entry name" value="EGF"/>
    <property type="match status" value="4"/>
</dbReference>
<accession>A0A0N4Z5T1</accession>
<evidence type="ECO:0000256" key="4">
    <source>
        <dbReference type="SAM" id="SignalP"/>
    </source>
</evidence>
<evidence type="ECO:0000256" key="1">
    <source>
        <dbReference type="ARBA" id="ARBA00022690"/>
    </source>
</evidence>
<dbReference type="InterPro" id="IPR000742">
    <property type="entry name" value="EGF"/>
</dbReference>
<dbReference type="InterPro" id="IPR002919">
    <property type="entry name" value="TIL_dom"/>
</dbReference>
<dbReference type="Pfam" id="PF01826">
    <property type="entry name" value="TIL"/>
    <property type="match status" value="4"/>
</dbReference>
<feature type="domain" description="EGF-like" evidence="5">
    <location>
        <begin position="220"/>
        <end position="260"/>
    </location>
</feature>
<evidence type="ECO:0000256" key="2">
    <source>
        <dbReference type="ARBA" id="ARBA00022900"/>
    </source>
</evidence>
<keyword evidence="1" id="KW-0646">Protease inhibitor</keyword>
<keyword evidence="4" id="KW-0732">Signal</keyword>
<keyword evidence="3" id="KW-1015">Disulfide bond</keyword>
<evidence type="ECO:0000256" key="3">
    <source>
        <dbReference type="ARBA" id="ARBA00023157"/>
    </source>
</evidence>
<dbReference type="InterPro" id="IPR051368">
    <property type="entry name" value="SerProtInhib-TIL_Domain"/>
</dbReference>
<feature type="chain" id="PRO_5005891159" evidence="4">
    <location>
        <begin position="22"/>
        <end position="265"/>
    </location>
</feature>
<dbReference type="Proteomes" id="UP000038045">
    <property type="component" value="Unplaced"/>
</dbReference>
<evidence type="ECO:0000313" key="6">
    <source>
        <dbReference type="Proteomes" id="UP000038045"/>
    </source>
</evidence>
<dbReference type="CDD" id="cd19941">
    <property type="entry name" value="TIL"/>
    <property type="match status" value="4"/>
</dbReference>
<evidence type="ECO:0000259" key="5">
    <source>
        <dbReference type="SMART" id="SM00181"/>
    </source>
</evidence>
<dbReference type="STRING" id="131310.A0A0N4Z5T1"/>
<proteinExistence type="predicted"/>
<feature type="domain" description="EGF-like" evidence="5">
    <location>
        <begin position="32"/>
        <end position="74"/>
    </location>
</feature>
<feature type="domain" description="EGF-like" evidence="5">
    <location>
        <begin position="102"/>
        <end position="139"/>
    </location>
</feature>
<organism evidence="6 7">
    <name type="scientific">Parastrongyloides trichosuri</name>
    <name type="common">Possum-specific nematode worm</name>
    <dbReference type="NCBI Taxonomy" id="131310"/>
    <lineage>
        <taxon>Eukaryota</taxon>
        <taxon>Metazoa</taxon>
        <taxon>Ecdysozoa</taxon>
        <taxon>Nematoda</taxon>
        <taxon>Chromadorea</taxon>
        <taxon>Rhabditida</taxon>
        <taxon>Tylenchina</taxon>
        <taxon>Panagrolaimomorpha</taxon>
        <taxon>Strongyloidoidea</taxon>
        <taxon>Strongyloididae</taxon>
        <taxon>Parastrongyloides</taxon>
    </lineage>
</organism>
<dbReference type="InterPro" id="IPR036084">
    <property type="entry name" value="Ser_inhib-like_sf"/>
</dbReference>
<dbReference type="PANTHER" id="PTHR23259:SF70">
    <property type="entry name" value="ACCESSORY GLAND PROTEIN ACP62F-RELATED"/>
    <property type="match status" value="1"/>
</dbReference>
<keyword evidence="2" id="KW-0722">Serine protease inhibitor</keyword>
<protein>
    <submittedName>
        <fullName evidence="7">TIL domain-containing protein</fullName>
    </submittedName>
</protein>
<feature type="domain" description="EGF-like" evidence="5">
    <location>
        <begin position="158"/>
        <end position="199"/>
    </location>
</feature>